<evidence type="ECO:0000256" key="1">
    <source>
        <dbReference type="SAM" id="SignalP"/>
    </source>
</evidence>
<name>A0ABX1LWL1_9CYAN</name>
<feature type="signal peptide" evidence="1">
    <location>
        <begin position="1"/>
        <end position="23"/>
    </location>
</feature>
<keyword evidence="1" id="KW-0732">Signal</keyword>
<dbReference type="EMBL" id="JAAVJL010000002">
    <property type="protein sequence ID" value="NMF59875.1"/>
    <property type="molecule type" value="Genomic_DNA"/>
</dbReference>
<gene>
    <name evidence="2" type="ORF">HC246_18080</name>
</gene>
<dbReference type="Proteomes" id="UP000738376">
    <property type="component" value="Unassembled WGS sequence"/>
</dbReference>
<reference evidence="2 3" key="1">
    <citation type="submission" date="2020-03" db="EMBL/GenBank/DDBJ databases">
        <title>Draft Genome Sequence of 2-Methylisoborneol Producing Pseudanabaena yagii Strain GIHE-NHR1 Isolated from North Han River in South Korea.</title>
        <authorList>
            <person name="Jeong J."/>
        </authorList>
    </citation>
    <scope>NUCLEOTIDE SEQUENCE [LARGE SCALE GENOMIC DNA]</scope>
    <source>
        <strain evidence="2 3">GIHE-NHR1</strain>
    </source>
</reference>
<dbReference type="RefSeq" id="WP_169364849.1">
    <property type="nucleotide sequence ID" value="NZ_JAAVJL010000002.1"/>
</dbReference>
<comment type="caution">
    <text evidence="2">The sequence shown here is derived from an EMBL/GenBank/DDBJ whole genome shotgun (WGS) entry which is preliminary data.</text>
</comment>
<protein>
    <submittedName>
        <fullName evidence="2">Uncharacterized protein</fullName>
    </submittedName>
</protein>
<feature type="chain" id="PRO_5046285228" evidence="1">
    <location>
        <begin position="24"/>
        <end position="120"/>
    </location>
</feature>
<organism evidence="2 3">
    <name type="scientific">Pseudanabaena yagii GIHE-NHR1</name>
    <dbReference type="NCBI Taxonomy" id="2722753"/>
    <lineage>
        <taxon>Bacteria</taxon>
        <taxon>Bacillati</taxon>
        <taxon>Cyanobacteriota</taxon>
        <taxon>Cyanophyceae</taxon>
        <taxon>Pseudanabaenales</taxon>
        <taxon>Pseudanabaenaceae</taxon>
        <taxon>Pseudanabaena</taxon>
        <taxon>Pseudanabaena yagii</taxon>
    </lineage>
</organism>
<evidence type="ECO:0000313" key="2">
    <source>
        <dbReference type="EMBL" id="NMF59875.1"/>
    </source>
</evidence>
<accession>A0ABX1LWL1</accession>
<proteinExistence type="predicted"/>
<evidence type="ECO:0000313" key="3">
    <source>
        <dbReference type="Proteomes" id="UP000738376"/>
    </source>
</evidence>
<sequence>MKTVLAVIAALGTLGAFSGSAIADVSISIRFGSSPTYSSYRSNAWSTYPSVPYYPNNYEHHHRNNSSVIVREVYPASPYYGSNWNYIVPSTVIRRSNIYEHRYNNYGDRYIIQRSFIRTR</sequence>
<keyword evidence="3" id="KW-1185">Reference proteome</keyword>